<evidence type="ECO:0008006" key="10">
    <source>
        <dbReference type="Google" id="ProtNLM"/>
    </source>
</evidence>
<comment type="caution">
    <text evidence="8">The sequence shown here is derived from an EMBL/GenBank/DDBJ whole genome shotgun (WGS) entry which is preliminary data.</text>
</comment>
<dbReference type="PANTHER" id="PTHR12112">
    <property type="entry name" value="BNIP - RELATED"/>
    <property type="match status" value="1"/>
</dbReference>
<dbReference type="GO" id="GO:0004309">
    <property type="term" value="F:exopolyphosphatase activity"/>
    <property type="evidence" value="ECO:0007669"/>
    <property type="project" value="TreeGrafter"/>
</dbReference>
<dbReference type="Pfam" id="PF01368">
    <property type="entry name" value="DHH"/>
    <property type="match status" value="1"/>
</dbReference>
<evidence type="ECO:0000256" key="5">
    <source>
        <dbReference type="SAM" id="Coils"/>
    </source>
</evidence>
<dbReference type="EMBL" id="CALTRL010005721">
    <property type="protein sequence ID" value="CAH7685425.1"/>
    <property type="molecule type" value="Genomic_DNA"/>
</dbReference>
<dbReference type="InterPro" id="IPR038222">
    <property type="entry name" value="DHHA2_dom_sf"/>
</dbReference>
<feature type="domain" description="DHHA2" evidence="7">
    <location>
        <begin position="305"/>
        <end position="477"/>
    </location>
</feature>
<protein>
    <recommendedName>
        <fullName evidence="10">Exopolyphosphatase</fullName>
    </recommendedName>
</protein>
<evidence type="ECO:0000256" key="4">
    <source>
        <dbReference type="ARBA" id="ARBA00023211"/>
    </source>
</evidence>
<evidence type="ECO:0000313" key="8">
    <source>
        <dbReference type="EMBL" id="CAH7685425.1"/>
    </source>
</evidence>
<accession>A0AAV0BIP6</accession>
<organism evidence="8 9">
    <name type="scientific">Phakopsora pachyrhizi</name>
    <name type="common">Asian soybean rust disease fungus</name>
    <dbReference type="NCBI Taxonomy" id="170000"/>
    <lineage>
        <taxon>Eukaryota</taxon>
        <taxon>Fungi</taxon>
        <taxon>Dikarya</taxon>
        <taxon>Basidiomycota</taxon>
        <taxon>Pucciniomycotina</taxon>
        <taxon>Pucciniomycetes</taxon>
        <taxon>Pucciniales</taxon>
        <taxon>Phakopsoraceae</taxon>
        <taxon>Phakopsora</taxon>
    </lineage>
</organism>
<dbReference type="InterPro" id="IPR038763">
    <property type="entry name" value="DHH_sf"/>
</dbReference>
<evidence type="ECO:0000313" key="9">
    <source>
        <dbReference type="Proteomes" id="UP001153365"/>
    </source>
</evidence>
<evidence type="ECO:0000256" key="1">
    <source>
        <dbReference type="ARBA" id="ARBA00001936"/>
    </source>
</evidence>
<comment type="cofactor">
    <cofactor evidence="1">
        <name>Mn(2+)</name>
        <dbReference type="ChEBI" id="CHEBI:29035"/>
    </cofactor>
</comment>
<keyword evidence="4" id="KW-0464">Manganese</keyword>
<dbReference type="AlphaFoldDB" id="A0AAV0BIP6"/>
<dbReference type="Gene3D" id="3.90.1640.10">
    <property type="entry name" value="inorganic pyrophosphatase (n-terminal core)"/>
    <property type="match status" value="1"/>
</dbReference>
<dbReference type="InterPro" id="IPR001667">
    <property type="entry name" value="DDH_dom"/>
</dbReference>
<feature type="domain" description="DDH" evidence="6">
    <location>
        <begin position="80"/>
        <end position="249"/>
    </location>
</feature>
<evidence type="ECO:0000256" key="2">
    <source>
        <dbReference type="ARBA" id="ARBA00022723"/>
    </source>
</evidence>
<dbReference type="Proteomes" id="UP001153365">
    <property type="component" value="Unassembled WGS sequence"/>
</dbReference>
<evidence type="ECO:0000259" key="6">
    <source>
        <dbReference type="Pfam" id="PF01368"/>
    </source>
</evidence>
<dbReference type="GO" id="GO:0005737">
    <property type="term" value="C:cytoplasm"/>
    <property type="evidence" value="ECO:0007669"/>
    <property type="project" value="InterPro"/>
</dbReference>
<gene>
    <name evidence="8" type="ORF">PPACK8108_LOCUS19943</name>
</gene>
<dbReference type="Gene3D" id="3.10.310.20">
    <property type="entry name" value="DHHA2 domain"/>
    <property type="match status" value="1"/>
</dbReference>
<dbReference type="GO" id="GO:0046872">
    <property type="term" value="F:metal ion binding"/>
    <property type="evidence" value="ECO:0007669"/>
    <property type="project" value="UniProtKB-KW"/>
</dbReference>
<sequence length="485" mass="55366">MTSRAGWIFFSLILSSVFLVSNIFSWDQFVLNSSSLSRVVNDDGLNFAFENETGTLSAWARSSKRQFLEDCSSNLAHEWVIVMGNEAGDTDSMAAAIAWAYYLSNLKEGPQKSIALLQTVEDALYLRPENLLALNRSRMAPRHRDLLTINELPIKPFEISKHLKGIVLVDHNVPTPGWREAPILSIIDHHQDRNLNKSATPRVIEPSASCSSLVANLILDSEENRQVNDSEKKKSRIPDDLIDLLLRAIAIDSDGLRKHSSYKVDRKASKRLFKLSQWRRSQPDQISSRKWIKAELKKLMRSFEEEMASARGDLEALDLRDLFRRDWKTIAVPTQNTKYPTLTLGFGSIPYSMEDQIERTPEKTTPEWFAIERAFTSEIGADVSIILSKSTSPKTKKKERQLVVVVAHGWGKRLDSQAATDLFDVICKGIEDEIKTLQKWERPDKKPLLERRMAWKLYDEHVGNLRRKVVMPIVQRAVSQWHSTA</sequence>
<evidence type="ECO:0000256" key="3">
    <source>
        <dbReference type="ARBA" id="ARBA00022801"/>
    </source>
</evidence>
<dbReference type="SUPFAM" id="SSF64182">
    <property type="entry name" value="DHH phosphoesterases"/>
    <property type="match status" value="1"/>
</dbReference>
<feature type="coiled-coil region" evidence="5">
    <location>
        <begin position="293"/>
        <end position="320"/>
    </location>
</feature>
<dbReference type="InterPro" id="IPR004097">
    <property type="entry name" value="DHHA2"/>
</dbReference>
<dbReference type="Pfam" id="PF02833">
    <property type="entry name" value="DHHA2"/>
    <property type="match status" value="1"/>
</dbReference>
<name>A0AAV0BIP6_PHAPC</name>
<keyword evidence="5" id="KW-0175">Coiled coil</keyword>
<reference evidence="8" key="1">
    <citation type="submission" date="2022-06" db="EMBL/GenBank/DDBJ databases">
        <authorList>
            <consortium name="SYNGENTA / RWTH Aachen University"/>
        </authorList>
    </citation>
    <scope>NUCLEOTIDE SEQUENCE</scope>
</reference>
<keyword evidence="9" id="KW-1185">Reference proteome</keyword>
<dbReference type="PANTHER" id="PTHR12112:SF20">
    <property type="entry name" value="EXOPOLYPHOSPHATASE"/>
    <property type="match status" value="1"/>
</dbReference>
<keyword evidence="2" id="KW-0479">Metal-binding</keyword>
<proteinExistence type="predicted"/>
<evidence type="ECO:0000259" key="7">
    <source>
        <dbReference type="Pfam" id="PF02833"/>
    </source>
</evidence>
<keyword evidence="3" id="KW-0378">Hydrolase</keyword>